<keyword evidence="4" id="KW-1185">Reference proteome</keyword>
<dbReference type="PANTHER" id="PTHR47942">
    <property type="entry name" value="TETRATRICOPEPTIDE REPEAT (TPR)-LIKE SUPERFAMILY PROTEIN-RELATED"/>
    <property type="match status" value="1"/>
</dbReference>
<feature type="region of interest" description="Disordered" evidence="2">
    <location>
        <begin position="533"/>
        <end position="564"/>
    </location>
</feature>
<accession>A0A164Q5P7</accession>
<sequence length="849" mass="95587">MHILPQPLIELCLAKSRLHANHVAAIANRRSVHALVSKVQKKQRPTRLHVERGDPSIVGPIQIHKTLSEGTNNVSTELQRKLDKLREIASIEELELLDVPTYSEDDLASLYQDILSLTAVEQSHEPLKPQRTRVSANDIVSLLLERFTGESLNSHNDAAQALGTLVEHLSTAINEILDSNEVARDHESPTTLAQSLVPIKLLTGAEWLNLVYACIDLCKPQPAEKLLDLMNKMNDIPAEIVAESSEVVLRFYANQADVENAENFVKQFCPGLERPIERELLNLAYFKHGKVEAARRHLHALELRGMPAPQSSYHRAISALLNPTASNADLSKPISLARSVAAAWDLFAHMRYVAHPEINAEFYALMITACAGKIQGGSAPEPERALDLFTEATVDRKLQPTADLYNAVILTCARSKKYAFEAFRLAKQMLDGNRDASGENAHWLRPTKNTFLALLETTKRLGDLSRARWILAELIREDARRWSEVQSQIRDGELPAEASWSPMLDEKVMNHVFHTYAAYRPPFQRADAPLVEQARNEPEVQESQVSHTDVSARPSEERRVAPQSRSEICQEADMLLQRITEDTSHSPDVSPEVYPKFSNVHLDATLLTSYLAVHLSHSSLSHCRQVFEHTWQTYSAQPVAYSFVCALERCANTKAKRDRTKALGWARELWIQWRERESRHTFAPTSNLEARHIERAWAAMIRIFALNDLTSEAMELVETFTRMYPPKDVAEPFAPKEPIDSNRVLLEGPRPLVRFSSITEIGDDTVPPMLTFRDVEVLHHRFVIEEDEKALGRLTYHCRSYQGAIRARKARTLKTQPMSPTPLSTPSILSLPPHGGEANVALLTHTPSL</sequence>
<keyword evidence="1" id="KW-0677">Repeat</keyword>
<dbReference type="EMBL" id="KV419428">
    <property type="protein sequence ID" value="KZS89350.1"/>
    <property type="molecule type" value="Genomic_DNA"/>
</dbReference>
<name>A0A164Q5P7_9AGAM</name>
<evidence type="ECO:0000256" key="1">
    <source>
        <dbReference type="ARBA" id="ARBA00022737"/>
    </source>
</evidence>
<dbReference type="Gene3D" id="1.25.40.10">
    <property type="entry name" value="Tetratricopeptide repeat domain"/>
    <property type="match status" value="1"/>
</dbReference>
<protein>
    <recommendedName>
        <fullName evidence="5">Pentacotripeptide-repeat region of PRORP domain-containing protein</fullName>
    </recommendedName>
</protein>
<evidence type="ECO:0000313" key="4">
    <source>
        <dbReference type="Proteomes" id="UP000076722"/>
    </source>
</evidence>
<gene>
    <name evidence="3" type="ORF">SISNIDRAFT_458844</name>
</gene>
<dbReference type="InterPro" id="IPR011990">
    <property type="entry name" value="TPR-like_helical_dom_sf"/>
</dbReference>
<evidence type="ECO:0008006" key="5">
    <source>
        <dbReference type="Google" id="ProtNLM"/>
    </source>
</evidence>
<dbReference type="OrthoDB" id="5588846at2759"/>
<dbReference type="STRING" id="1314777.A0A164Q5P7"/>
<evidence type="ECO:0000313" key="3">
    <source>
        <dbReference type="EMBL" id="KZS89350.1"/>
    </source>
</evidence>
<dbReference type="Proteomes" id="UP000076722">
    <property type="component" value="Unassembled WGS sequence"/>
</dbReference>
<proteinExistence type="predicted"/>
<dbReference type="PANTHER" id="PTHR47942:SF63">
    <property type="entry name" value="PENTATRICOPEPTIDE REPEAT-CONTAINING PROTEIN"/>
    <property type="match status" value="1"/>
</dbReference>
<dbReference type="AlphaFoldDB" id="A0A164Q5P7"/>
<reference evidence="3 4" key="1">
    <citation type="journal article" date="2016" name="Mol. Biol. Evol.">
        <title>Comparative Genomics of Early-Diverging Mushroom-Forming Fungi Provides Insights into the Origins of Lignocellulose Decay Capabilities.</title>
        <authorList>
            <person name="Nagy L.G."/>
            <person name="Riley R."/>
            <person name="Tritt A."/>
            <person name="Adam C."/>
            <person name="Daum C."/>
            <person name="Floudas D."/>
            <person name="Sun H."/>
            <person name="Yadav J.S."/>
            <person name="Pangilinan J."/>
            <person name="Larsson K.H."/>
            <person name="Matsuura K."/>
            <person name="Barry K."/>
            <person name="Labutti K."/>
            <person name="Kuo R."/>
            <person name="Ohm R.A."/>
            <person name="Bhattacharya S.S."/>
            <person name="Shirouzu T."/>
            <person name="Yoshinaga Y."/>
            <person name="Martin F.M."/>
            <person name="Grigoriev I.V."/>
            <person name="Hibbett D.S."/>
        </authorList>
    </citation>
    <scope>NUCLEOTIDE SEQUENCE [LARGE SCALE GENOMIC DNA]</scope>
    <source>
        <strain evidence="3 4">HHB9708</strain>
    </source>
</reference>
<dbReference type="InterPro" id="IPR051222">
    <property type="entry name" value="PPR/CCM1_RNA-binding"/>
</dbReference>
<organism evidence="3 4">
    <name type="scientific">Sistotremastrum niveocremeum HHB9708</name>
    <dbReference type="NCBI Taxonomy" id="1314777"/>
    <lineage>
        <taxon>Eukaryota</taxon>
        <taxon>Fungi</taxon>
        <taxon>Dikarya</taxon>
        <taxon>Basidiomycota</taxon>
        <taxon>Agaricomycotina</taxon>
        <taxon>Agaricomycetes</taxon>
        <taxon>Sistotremastrales</taxon>
        <taxon>Sistotremastraceae</taxon>
        <taxon>Sertulicium</taxon>
        <taxon>Sertulicium niveocremeum</taxon>
    </lineage>
</organism>
<evidence type="ECO:0000256" key="2">
    <source>
        <dbReference type="SAM" id="MobiDB-lite"/>
    </source>
</evidence>